<feature type="signal peptide" evidence="1">
    <location>
        <begin position="1"/>
        <end position="24"/>
    </location>
</feature>
<protein>
    <submittedName>
        <fullName evidence="2">Uncharacterized protein</fullName>
    </submittedName>
</protein>
<dbReference type="Proteomes" id="UP001457282">
    <property type="component" value="Unassembled WGS sequence"/>
</dbReference>
<dbReference type="AlphaFoldDB" id="A0AAW1XU19"/>
<reference evidence="2 3" key="1">
    <citation type="journal article" date="2023" name="G3 (Bethesda)">
        <title>A chromosome-length genome assembly and annotation of blackberry (Rubus argutus, cv. 'Hillquist').</title>
        <authorList>
            <person name="Bruna T."/>
            <person name="Aryal R."/>
            <person name="Dudchenko O."/>
            <person name="Sargent D.J."/>
            <person name="Mead D."/>
            <person name="Buti M."/>
            <person name="Cavallini A."/>
            <person name="Hytonen T."/>
            <person name="Andres J."/>
            <person name="Pham M."/>
            <person name="Weisz D."/>
            <person name="Mascagni F."/>
            <person name="Usai G."/>
            <person name="Natali L."/>
            <person name="Bassil N."/>
            <person name="Fernandez G.E."/>
            <person name="Lomsadze A."/>
            <person name="Armour M."/>
            <person name="Olukolu B."/>
            <person name="Poorten T."/>
            <person name="Britton C."/>
            <person name="Davik J."/>
            <person name="Ashrafi H."/>
            <person name="Aiden E.L."/>
            <person name="Borodovsky M."/>
            <person name="Worthington M."/>
        </authorList>
    </citation>
    <scope>NUCLEOTIDE SEQUENCE [LARGE SCALE GENOMIC DNA]</scope>
    <source>
        <strain evidence="2">PI 553951</strain>
    </source>
</reference>
<accession>A0AAW1XU19</accession>
<dbReference type="PANTHER" id="PTHR33321:SF21">
    <property type="entry name" value="BASIC SECRETORY PROTEASE"/>
    <property type="match status" value="1"/>
</dbReference>
<name>A0AAW1XU19_RUBAR</name>
<evidence type="ECO:0000313" key="3">
    <source>
        <dbReference type="Proteomes" id="UP001457282"/>
    </source>
</evidence>
<dbReference type="Pfam" id="PF04450">
    <property type="entry name" value="BSP"/>
    <property type="match status" value="1"/>
</dbReference>
<evidence type="ECO:0000313" key="2">
    <source>
        <dbReference type="EMBL" id="KAK9940087.1"/>
    </source>
</evidence>
<dbReference type="EMBL" id="JBEDUW010000003">
    <property type="protein sequence ID" value="KAK9940087.1"/>
    <property type="molecule type" value="Genomic_DNA"/>
</dbReference>
<sequence length="231" mass="26442">MVHFTLSFVLVSLLALATLHGAHAQEYSVVYRAGNTAGGLRWKNELGAPYTLEKMRAATGFIHYLFKQTTDTKYVDKITLFIEDIDGVAKTSRVGNSAEIHYSARYIQGIATQLQPAFEGVLFHEMTHVWQWNGNGQANGGLIEGIADFVRNRAGYVDRTWVKNGQGDRWDQGYSVTMRFLNYCNDKRADFVAELNKMMRYRYSDNYFQLLLGKTVDQLWSDYKRFYGQGL</sequence>
<feature type="chain" id="PRO_5043878559" evidence="1">
    <location>
        <begin position="25"/>
        <end position="231"/>
    </location>
</feature>
<keyword evidence="3" id="KW-1185">Reference proteome</keyword>
<organism evidence="2 3">
    <name type="scientific">Rubus argutus</name>
    <name type="common">Southern blackberry</name>
    <dbReference type="NCBI Taxonomy" id="59490"/>
    <lineage>
        <taxon>Eukaryota</taxon>
        <taxon>Viridiplantae</taxon>
        <taxon>Streptophyta</taxon>
        <taxon>Embryophyta</taxon>
        <taxon>Tracheophyta</taxon>
        <taxon>Spermatophyta</taxon>
        <taxon>Magnoliopsida</taxon>
        <taxon>eudicotyledons</taxon>
        <taxon>Gunneridae</taxon>
        <taxon>Pentapetalae</taxon>
        <taxon>rosids</taxon>
        <taxon>fabids</taxon>
        <taxon>Rosales</taxon>
        <taxon>Rosaceae</taxon>
        <taxon>Rosoideae</taxon>
        <taxon>Rosoideae incertae sedis</taxon>
        <taxon>Rubus</taxon>
    </lineage>
</organism>
<comment type="caution">
    <text evidence="2">The sequence shown here is derived from an EMBL/GenBank/DDBJ whole genome shotgun (WGS) entry which is preliminary data.</text>
</comment>
<proteinExistence type="predicted"/>
<dbReference type="InterPro" id="IPR007541">
    <property type="entry name" value="Uncharacterised_BSP"/>
</dbReference>
<dbReference type="PANTHER" id="PTHR33321">
    <property type="match status" value="1"/>
</dbReference>
<gene>
    <name evidence="2" type="ORF">M0R45_016762</name>
</gene>
<evidence type="ECO:0000256" key="1">
    <source>
        <dbReference type="SAM" id="SignalP"/>
    </source>
</evidence>
<keyword evidence="1" id="KW-0732">Signal</keyword>